<accession>A0A6J5KN54</accession>
<organism evidence="1">
    <name type="scientific">uncultured Caudovirales phage</name>
    <dbReference type="NCBI Taxonomy" id="2100421"/>
    <lineage>
        <taxon>Viruses</taxon>
        <taxon>Duplodnaviria</taxon>
        <taxon>Heunggongvirae</taxon>
        <taxon>Uroviricota</taxon>
        <taxon>Caudoviricetes</taxon>
        <taxon>Peduoviridae</taxon>
        <taxon>Maltschvirus</taxon>
        <taxon>Maltschvirus maltsch</taxon>
    </lineage>
</organism>
<proteinExistence type="predicted"/>
<protein>
    <submittedName>
        <fullName evidence="1">Uncharacterized protein</fullName>
    </submittedName>
</protein>
<gene>
    <name evidence="1" type="ORF">UFOVP28_23</name>
</gene>
<name>A0A6J5KN54_9CAUD</name>
<sequence length="30" mass="3401">MPYPLPPTRPMREVSFPYLDGLRPVEGVEG</sequence>
<evidence type="ECO:0000313" key="1">
    <source>
        <dbReference type="EMBL" id="CAB4122632.1"/>
    </source>
</evidence>
<reference evidence="1" key="1">
    <citation type="submission" date="2020-04" db="EMBL/GenBank/DDBJ databases">
        <authorList>
            <person name="Chiriac C."/>
            <person name="Salcher M."/>
            <person name="Ghai R."/>
            <person name="Kavagutti S V."/>
        </authorList>
    </citation>
    <scope>NUCLEOTIDE SEQUENCE</scope>
</reference>
<dbReference type="EMBL" id="LR796165">
    <property type="protein sequence ID" value="CAB4122632.1"/>
    <property type="molecule type" value="Genomic_DNA"/>
</dbReference>